<accession>A0ABN7UK05</accession>
<keyword evidence="2" id="KW-1185">Reference proteome</keyword>
<gene>
    <name evidence="1" type="ORF">GMARGA_LOCUS7128</name>
</gene>
<protein>
    <submittedName>
        <fullName evidence="1">32960_t:CDS:1</fullName>
    </submittedName>
</protein>
<evidence type="ECO:0000313" key="1">
    <source>
        <dbReference type="EMBL" id="CAG8606203.1"/>
    </source>
</evidence>
<evidence type="ECO:0000313" key="2">
    <source>
        <dbReference type="Proteomes" id="UP000789901"/>
    </source>
</evidence>
<proteinExistence type="predicted"/>
<reference evidence="1 2" key="1">
    <citation type="submission" date="2021-06" db="EMBL/GenBank/DDBJ databases">
        <authorList>
            <person name="Kallberg Y."/>
            <person name="Tangrot J."/>
            <person name="Rosling A."/>
        </authorList>
    </citation>
    <scope>NUCLEOTIDE SEQUENCE [LARGE SCALE GENOMIC DNA]</scope>
    <source>
        <strain evidence="1 2">120-4 pot B 10/14</strain>
    </source>
</reference>
<comment type="caution">
    <text evidence="1">The sequence shown here is derived from an EMBL/GenBank/DDBJ whole genome shotgun (WGS) entry which is preliminary data.</text>
</comment>
<organism evidence="1 2">
    <name type="scientific">Gigaspora margarita</name>
    <dbReference type="NCBI Taxonomy" id="4874"/>
    <lineage>
        <taxon>Eukaryota</taxon>
        <taxon>Fungi</taxon>
        <taxon>Fungi incertae sedis</taxon>
        <taxon>Mucoromycota</taxon>
        <taxon>Glomeromycotina</taxon>
        <taxon>Glomeromycetes</taxon>
        <taxon>Diversisporales</taxon>
        <taxon>Gigasporaceae</taxon>
        <taxon>Gigaspora</taxon>
    </lineage>
</organism>
<name>A0ABN7UK05_GIGMA</name>
<dbReference type="Proteomes" id="UP000789901">
    <property type="component" value="Unassembled WGS sequence"/>
</dbReference>
<sequence>MISYNYWMWKLIEMCELARDLIGINDLKLADINYTKDGLQLDENISEGFYKELDKSSVYKCGRGGKSKGQSTCKARETHSSKFNTHVKDDDCNKK</sequence>
<dbReference type="EMBL" id="CAJVQB010003374">
    <property type="protein sequence ID" value="CAG8606203.1"/>
    <property type="molecule type" value="Genomic_DNA"/>
</dbReference>